<evidence type="ECO:0000313" key="6">
    <source>
        <dbReference type="Proteomes" id="UP001597120"/>
    </source>
</evidence>
<evidence type="ECO:0000259" key="4">
    <source>
        <dbReference type="SMART" id="SM00849"/>
    </source>
</evidence>
<dbReference type="RefSeq" id="WP_379287148.1">
    <property type="nucleotide sequence ID" value="NZ_JBHTIU010000027.1"/>
</dbReference>
<proteinExistence type="predicted"/>
<organism evidence="5 6">
    <name type="scientific">Paenibacillus residui</name>
    <dbReference type="NCBI Taxonomy" id="629724"/>
    <lineage>
        <taxon>Bacteria</taxon>
        <taxon>Bacillati</taxon>
        <taxon>Bacillota</taxon>
        <taxon>Bacilli</taxon>
        <taxon>Bacillales</taxon>
        <taxon>Paenibacillaceae</taxon>
        <taxon>Paenibacillus</taxon>
    </lineage>
</organism>
<dbReference type="SMART" id="SM00849">
    <property type="entry name" value="Lactamase_B"/>
    <property type="match status" value="1"/>
</dbReference>
<comment type="catalytic activity">
    <reaction evidence="1">
        <text>3',5'-cyclic CMP + H2O = CMP + H(+)</text>
        <dbReference type="Rhea" id="RHEA:72675"/>
        <dbReference type="ChEBI" id="CHEBI:15377"/>
        <dbReference type="ChEBI" id="CHEBI:15378"/>
        <dbReference type="ChEBI" id="CHEBI:58003"/>
        <dbReference type="ChEBI" id="CHEBI:60377"/>
    </reaction>
    <physiologicalReaction direction="left-to-right" evidence="1">
        <dbReference type="Rhea" id="RHEA:72676"/>
    </physiologicalReaction>
</comment>
<dbReference type="Gene3D" id="3.60.15.10">
    <property type="entry name" value="Ribonuclease Z/Hydroxyacylglutathione hydrolase-like"/>
    <property type="match status" value="1"/>
</dbReference>
<name>A0ABW3D9J1_9BACL</name>
<comment type="caution">
    <text evidence="5">The sequence shown here is derived from an EMBL/GenBank/DDBJ whole genome shotgun (WGS) entry which is preliminary data.</text>
</comment>
<dbReference type="Pfam" id="PF00753">
    <property type="entry name" value="Lactamase_B"/>
    <property type="match status" value="1"/>
</dbReference>
<accession>A0ABW3D9J1</accession>
<dbReference type="InterPro" id="IPR036866">
    <property type="entry name" value="RibonucZ/Hydroxyglut_hydro"/>
</dbReference>
<evidence type="ECO:0000256" key="1">
    <source>
        <dbReference type="ARBA" id="ARBA00034221"/>
    </source>
</evidence>
<keyword evidence="6" id="KW-1185">Reference proteome</keyword>
<comment type="function">
    <text evidence="2">Counteracts the endogenous Pycsar antiviral defense system. Phosphodiesterase that enables metal-dependent hydrolysis of host cyclic nucleotide Pycsar defense signals such as cCMP and cUMP.</text>
</comment>
<feature type="domain" description="Metallo-beta-lactamase" evidence="4">
    <location>
        <begin position="23"/>
        <end position="224"/>
    </location>
</feature>
<dbReference type="EMBL" id="JBHTIU010000027">
    <property type="protein sequence ID" value="MFD0868953.1"/>
    <property type="molecule type" value="Genomic_DNA"/>
</dbReference>
<gene>
    <name evidence="5" type="ORF">ACFQ03_07310</name>
</gene>
<evidence type="ECO:0000313" key="5">
    <source>
        <dbReference type="EMBL" id="MFD0868953.1"/>
    </source>
</evidence>
<dbReference type="PANTHER" id="PTHR42951:SF4">
    <property type="entry name" value="ACYL-COENZYME A THIOESTERASE MBLAC2"/>
    <property type="match status" value="1"/>
</dbReference>
<dbReference type="Proteomes" id="UP001597120">
    <property type="component" value="Unassembled WGS sequence"/>
</dbReference>
<dbReference type="InterPro" id="IPR001279">
    <property type="entry name" value="Metallo-B-lactamas"/>
</dbReference>
<dbReference type="PANTHER" id="PTHR42951">
    <property type="entry name" value="METALLO-BETA-LACTAMASE DOMAIN-CONTAINING"/>
    <property type="match status" value="1"/>
</dbReference>
<evidence type="ECO:0000256" key="2">
    <source>
        <dbReference type="ARBA" id="ARBA00034301"/>
    </source>
</evidence>
<dbReference type="SUPFAM" id="SSF56281">
    <property type="entry name" value="Metallo-hydrolase/oxidoreductase"/>
    <property type="match status" value="1"/>
</dbReference>
<dbReference type="InterPro" id="IPR050855">
    <property type="entry name" value="NDM-1-like"/>
</dbReference>
<protein>
    <submittedName>
        <fullName evidence="5">MBL fold metallo-hydrolase</fullName>
    </submittedName>
</protein>
<reference evidence="6" key="1">
    <citation type="journal article" date="2019" name="Int. J. Syst. Evol. Microbiol.">
        <title>The Global Catalogue of Microorganisms (GCM) 10K type strain sequencing project: providing services to taxonomists for standard genome sequencing and annotation.</title>
        <authorList>
            <consortium name="The Broad Institute Genomics Platform"/>
            <consortium name="The Broad Institute Genome Sequencing Center for Infectious Disease"/>
            <person name="Wu L."/>
            <person name="Ma J."/>
        </authorList>
    </citation>
    <scope>NUCLEOTIDE SEQUENCE [LARGE SCALE GENOMIC DNA]</scope>
    <source>
        <strain evidence="6">CCUG 57263</strain>
    </source>
</reference>
<sequence>MKEKKLERLTDAVYFMPPEEETDRPVLAAICGRERTLIMDAGNSASHASLLLEALAERQITKLHAVVLTHCHWDHVFGADRLNLPVIAHLQTKQALENMAKLSWTDEALDERVREGSEFLFCADMIKKEFAHNRDILIRLPDQTFTDKLDIDLGGVRCTVEHVGGDHSSDSTVIYVAEEGRAGGVLFLGDCMYPDLGGKYTVQAVLDLLEKLDRYDADCYVLSHEMPLSRNEYLEYSGLLKLLCSITVEAEGELHRILQEYTRRVGKEPGEIELEAIHCFVNGWTAK</sequence>
<comment type="catalytic activity">
    <reaction evidence="3">
        <text>3',5'-cyclic UMP + H2O = UMP + H(+)</text>
        <dbReference type="Rhea" id="RHEA:70575"/>
        <dbReference type="ChEBI" id="CHEBI:15377"/>
        <dbReference type="ChEBI" id="CHEBI:15378"/>
        <dbReference type="ChEBI" id="CHEBI:57865"/>
        <dbReference type="ChEBI" id="CHEBI:184387"/>
    </reaction>
    <physiologicalReaction direction="left-to-right" evidence="3">
        <dbReference type="Rhea" id="RHEA:70576"/>
    </physiologicalReaction>
</comment>
<evidence type="ECO:0000256" key="3">
    <source>
        <dbReference type="ARBA" id="ARBA00048505"/>
    </source>
</evidence>